<dbReference type="InterPro" id="IPR052733">
    <property type="entry name" value="Chloroplast_QOR"/>
</dbReference>
<dbReference type="InterPro" id="IPR013149">
    <property type="entry name" value="ADH-like_C"/>
</dbReference>
<name>F5XQ10_MICPN</name>
<dbReference type="EMBL" id="AP012204">
    <property type="protein sequence ID" value="BAK36841.1"/>
    <property type="molecule type" value="Genomic_DNA"/>
</dbReference>
<reference evidence="2 3" key="1">
    <citation type="submission" date="2011-05" db="EMBL/GenBank/DDBJ databases">
        <title>Whole genome sequence of Microlunatus phosphovorus NM-1.</title>
        <authorList>
            <person name="Hosoyama A."/>
            <person name="Sasaki K."/>
            <person name="Harada T."/>
            <person name="Igarashi R."/>
            <person name="Kawakoshi A."/>
            <person name="Sasagawa M."/>
            <person name="Fukada J."/>
            <person name="Nakamura S."/>
            <person name="Katano Y."/>
            <person name="Hanada S."/>
            <person name="Kamagata Y."/>
            <person name="Nakamura N."/>
            <person name="Yamazaki S."/>
            <person name="Fujita N."/>
        </authorList>
    </citation>
    <scope>NUCLEOTIDE SEQUENCE [LARGE SCALE GENOMIC DNA]</scope>
    <source>
        <strain evidence="3">ATCC 700054 / DSM 10555 / JCM 9379 / NBRC 101784 / NCIMB 13414 / VKM Ac-1990 / NM-1</strain>
    </source>
</reference>
<dbReference type="GO" id="GO:0016491">
    <property type="term" value="F:oxidoreductase activity"/>
    <property type="evidence" value="ECO:0007669"/>
    <property type="project" value="InterPro"/>
</dbReference>
<dbReference type="eggNOG" id="COG0604">
    <property type="taxonomic scope" value="Bacteria"/>
</dbReference>
<protein>
    <recommendedName>
        <fullName evidence="1">Enoyl reductase (ER) domain-containing protein</fullName>
    </recommendedName>
</protein>
<dbReference type="InterPro" id="IPR036291">
    <property type="entry name" value="NAD(P)-bd_dom_sf"/>
</dbReference>
<dbReference type="Proteomes" id="UP000007947">
    <property type="component" value="Chromosome"/>
</dbReference>
<organism evidence="2 3">
    <name type="scientific">Microlunatus phosphovorus (strain ATCC 700054 / DSM 10555 / JCM 9379 / NBRC 101784 / NCIMB 13414 / VKM Ac-1990 / NM-1)</name>
    <dbReference type="NCBI Taxonomy" id="1032480"/>
    <lineage>
        <taxon>Bacteria</taxon>
        <taxon>Bacillati</taxon>
        <taxon>Actinomycetota</taxon>
        <taxon>Actinomycetes</taxon>
        <taxon>Propionibacteriales</taxon>
        <taxon>Propionibacteriaceae</taxon>
        <taxon>Microlunatus</taxon>
    </lineage>
</organism>
<dbReference type="Gene3D" id="3.90.180.10">
    <property type="entry name" value="Medium-chain alcohol dehydrogenases, catalytic domain"/>
    <property type="match status" value="2"/>
</dbReference>
<proteinExistence type="predicted"/>
<evidence type="ECO:0000313" key="3">
    <source>
        <dbReference type="Proteomes" id="UP000007947"/>
    </source>
</evidence>
<dbReference type="HOGENOM" id="CLU_026673_3_3_11"/>
<dbReference type="Pfam" id="PF00107">
    <property type="entry name" value="ADH_zinc_N"/>
    <property type="match status" value="1"/>
</dbReference>
<evidence type="ECO:0000259" key="1">
    <source>
        <dbReference type="SMART" id="SM00829"/>
    </source>
</evidence>
<gene>
    <name evidence="2" type="ordered locus">MLP_38270</name>
</gene>
<sequence>MTMTAVRHRRYGTPESLEIASGLPIPVAATDHVLVRVHAAGVSRGVVHMMTGSPILVLGASGGVGSFAVKLATRWGADVTAVCSARKARYVLEWGATRSFDYREGLSAALDDTYDVILDCAGGTPLARMRSSLQPYGTLVFVGNETGGALTGGYERPFAYQLRMTRHSQRFANLLVRTSPQDLDLLTAKARGGLRPHLHAVRPLAEVRESLNDLVPGRVVGKTALTLTETAHH</sequence>
<dbReference type="Gene3D" id="3.40.50.720">
    <property type="entry name" value="NAD(P)-binding Rossmann-like Domain"/>
    <property type="match status" value="1"/>
</dbReference>
<evidence type="ECO:0000313" key="2">
    <source>
        <dbReference type="EMBL" id="BAK36841.1"/>
    </source>
</evidence>
<dbReference type="PANTHER" id="PTHR44013">
    <property type="entry name" value="ZINC-TYPE ALCOHOL DEHYDROGENASE-LIKE PROTEIN C16A3.02C"/>
    <property type="match status" value="1"/>
</dbReference>
<dbReference type="AlphaFoldDB" id="F5XQ10"/>
<dbReference type="SUPFAM" id="SSF51735">
    <property type="entry name" value="NAD(P)-binding Rossmann-fold domains"/>
    <property type="match status" value="1"/>
</dbReference>
<dbReference type="PANTHER" id="PTHR44013:SF1">
    <property type="entry name" value="ZINC-TYPE ALCOHOL DEHYDROGENASE-LIKE PROTEIN C16A3.02C"/>
    <property type="match status" value="1"/>
</dbReference>
<feature type="domain" description="Enoyl reductase (ER)" evidence="1">
    <location>
        <begin position="12"/>
        <end position="225"/>
    </location>
</feature>
<dbReference type="STRING" id="1032480.MLP_38270"/>
<keyword evidence="3" id="KW-1185">Reference proteome</keyword>
<accession>F5XQ10</accession>
<dbReference type="KEGG" id="mph:MLP_38270"/>
<dbReference type="SMART" id="SM00829">
    <property type="entry name" value="PKS_ER"/>
    <property type="match status" value="1"/>
</dbReference>
<dbReference type="InterPro" id="IPR020843">
    <property type="entry name" value="ER"/>
</dbReference>